<dbReference type="Proteomes" id="UP000093355">
    <property type="component" value="Unassembled WGS sequence"/>
</dbReference>
<dbReference type="InterPro" id="IPR016040">
    <property type="entry name" value="NAD(P)-bd_dom"/>
</dbReference>
<dbReference type="GO" id="GO:0016646">
    <property type="term" value="F:oxidoreductase activity, acting on the CH-NH group of donors, NAD or NADP as acceptor"/>
    <property type="evidence" value="ECO:0007669"/>
    <property type="project" value="TreeGrafter"/>
</dbReference>
<dbReference type="Gene3D" id="3.40.50.720">
    <property type="entry name" value="NAD(P)-binding Rossmann-like Domain"/>
    <property type="match status" value="1"/>
</dbReference>
<sequence length="214" mass="22133">MTRIAVIGGTGYAGGHIVRTAADRGHEVISYSRTLPETPAPGVEYREADFTDAEAARAIVADADVVIVCAAPRGDMEGRVEGAVAQLAALAAEAGVRLGVIGGAGSLLVSEGGPRVMDGPDFPAAILPEAQEAGRMLDALRADDSGLDWFYVSPAAGFGSFAPGEPRGTYRVGGDVLLVDEAGESFVSGADFATALVDEIQEPAHRRQRFTVAY</sequence>
<dbReference type="SUPFAM" id="SSF51735">
    <property type="entry name" value="NAD(P)-binding Rossmann-fold domains"/>
    <property type="match status" value="1"/>
</dbReference>
<dbReference type="AlphaFoldDB" id="A0A1B9NIV9"/>
<organism evidence="1 2">
    <name type="scientific">Microbacterium sediminis</name>
    <dbReference type="NCBI Taxonomy" id="904291"/>
    <lineage>
        <taxon>Bacteria</taxon>
        <taxon>Bacillati</taxon>
        <taxon>Actinomycetota</taxon>
        <taxon>Actinomycetes</taxon>
        <taxon>Micrococcales</taxon>
        <taxon>Microbacteriaceae</taxon>
        <taxon>Microbacterium</taxon>
    </lineage>
</organism>
<dbReference type="RefSeq" id="WP_067027989.1">
    <property type="nucleotide sequence ID" value="NZ_CP038256.1"/>
</dbReference>
<dbReference type="STRING" id="904291.A7J15_11195"/>
<comment type="caution">
    <text evidence="1">The sequence shown here is derived from an EMBL/GenBank/DDBJ whole genome shotgun (WGS) entry which is preliminary data.</text>
</comment>
<keyword evidence="2" id="KW-1185">Reference proteome</keyword>
<name>A0A1B9NIV9_9MICO</name>
<reference evidence="1 2" key="1">
    <citation type="submission" date="2016-05" db="EMBL/GenBank/DDBJ databases">
        <authorList>
            <person name="Lavstsen T."/>
            <person name="Jespersen J.S."/>
        </authorList>
    </citation>
    <scope>NUCLEOTIDE SEQUENCE [LARGE SCALE GENOMIC DNA]</scope>
    <source>
        <strain evidence="1 2">YLB-01</strain>
    </source>
</reference>
<gene>
    <name evidence="1" type="ORF">A7J15_11195</name>
</gene>
<dbReference type="InterPro" id="IPR036291">
    <property type="entry name" value="NAD(P)-bd_dom_sf"/>
</dbReference>
<dbReference type="OrthoDB" id="3191258at2"/>
<accession>A0A1B9NIV9</accession>
<evidence type="ECO:0000313" key="2">
    <source>
        <dbReference type="Proteomes" id="UP000093355"/>
    </source>
</evidence>
<evidence type="ECO:0000313" key="1">
    <source>
        <dbReference type="EMBL" id="OCG76542.1"/>
    </source>
</evidence>
<protein>
    <submittedName>
        <fullName evidence="1">NAD-dependent epimerase</fullName>
    </submittedName>
</protein>
<dbReference type="InterPro" id="IPR051606">
    <property type="entry name" value="Polyketide_Oxido-like"/>
</dbReference>
<dbReference type="Pfam" id="PF13460">
    <property type="entry name" value="NAD_binding_10"/>
    <property type="match status" value="1"/>
</dbReference>
<dbReference type="PANTHER" id="PTHR43355:SF2">
    <property type="entry name" value="FLAVIN REDUCTASE (NADPH)"/>
    <property type="match status" value="1"/>
</dbReference>
<proteinExistence type="predicted"/>
<dbReference type="EMBL" id="LXMD01000001">
    <property type="protein sequence ID" value="OCG76542.1"/>
    <property type="molecule type" value="Genomic_DNA"/>
</dbReference>
<dbReference type="PANTHER" id="PTHR43355">
    <property type="entry name" value="FLAVIN REDUCTASE (NADPH)"/>
    <property type="match status" value="1"/>
</dbReference>